<sequence length="93" mass="10791">MGVWFRSEVSEVVEVRSMGISFRTNLQEKIASRRHVIQHPEMVGATSGWLMHLNKDQEDDVWLLGLLDTFVHMMYAIVRKREKDLVVMVVGGY</sequence>
<gene>
    <name evidence="1" type="ORF">Tci_893346</name>
</gene>
<organism evidence="1">
    <name type="scientific">Tanacetum cinerariifolium</name>
    <name type="common">Dalmatian daisy</name>
    <name type="synonym">Chrysanthemum cinerariifolium</name>
    <dbReference type="NCBI Taxonomy" id="118510"/>
    <lineage>
        <taxon>Eukaryota</taxon>
        <taxon>Viridiplantae</taxon>
        <taxon>Streptophyta</taxon>
        <taxon>Embryophyta</taxon>
        <taxon>Tracheophyta</taxon>
        <taxon>Spermatophyta</taxon>
        <taxon>Magnoliopsida</taxon>
        <taxon>eudicotyledons</taxon>
        <taxon>Gunneridae</taxon>
        <taxon>Pentapetalae</taxon>
        <taxon>asterids</taxon>
        <taxon>campanulids</taxon>
        <taxon>Asterales</taxon>
        <taxon>Asteraceae</taxon>
        <taxon>Asteroideae</taxon>
        <taxon>Anthemideae</taxon>
        <taxon>Anthemidinae</taxon>
        <taxon>Tanacetum</taxon>
    </lineage>
</organism>
<evidence type="ECO:0000313" key="1">
    <source>
        <dbReference type="EMBL" id="GFD21377.1"/>
    </source>
</evidence>
<protein>
    <submittedName>
        <fullName evidence="1">Uncharacterized protein</fullName>
    </submittedName>
</protein>
<comment type="caution">
    <text evidence="1">The sequence shown here is derived from an EMBL/GenBank/DDBJ whole genome shotgun (WGS) entry which is preliminary data.</text>
</comment>
<dbReference type="AlphaFoldDB" id="A0A699UFZ3"/>
<dbReference type="EMBL" id="BKCJ011329292">
    <property type="protein sequence ID" value="GFD21377.1"/>
    <property type="molecule type" value="Genomic_DNA"/>
</dbReference>
<name>A0A699UFZ3_TANCI</name>
<proteinExistence type="predicted"/>
<accession>A0A699UFZ3</accession>
<reference evidence="1" key="1">
    <citation type="journal article" date="2019" name="Sci. Rep.">
        <title>Draft genome of Tanacetum cinerariifolium, the natural source of mosquito coil.</title>
        <authorList>
            <person name="Yamashiro T."/>
            <person name="Shiraishi A."/>
            <person name="Satake H."/>
            <person name="Nakayama K."/>
        </authorList>
    </citation>
    <scope>NUCLEOTIDE SEQUENCE</scope>
</reference>